<evidence type="ECO:0000256" key="4">
    <source>
        <dbReference type="ARBA" id="ARBA00023187"/>
    </source>
</evidence>
<dbReference type="AlphaFoldDB" id="A0AAV8XXH4"/>
<evidence type="ECO:0000313" key="8">
    <source>
        <dbReference type="EMBL" id="KAJ8943763.1"/>
    </source>
</evidence>
<feature type="compositionally biased region" description="Basic and acidic residues" evidence="6">
    <location>
        <begin position="184"/>
        <end position="243"/>
    </location>
</feature>
<proteinExistence type="inferred from homology"/>
<evidence type="ECO:0000256" key="2">
    <source>
        <dbReference type="ARBA" id="ARBA00008371"/>
    </source>
</evidence>
<dbReference type="GO" id="GO:0005634">
    <property type="term" value="C:nucleus"/>
    <property type="evidence" value="ECO:0007669"/>
    <property type="project" value="UniProtKB-SubCell"/>
</dbReference>
<evidence type="ECO:0000256" key="1">
    <source>
        <dbReference type="ARBA" id="ARBA00004123"/>
    </source>
</evidence>
<name>A0AAV8XXH4_9CUCU</name>
<dbReference type="InterPro" id="IPR026736">
    <property type="entry name" value="Virilizer"/>
</dbReference>
<keyword evidence="4" id="KW-0508">mRNA splicing</keyword>
<keyword evidence="3" id="KW-0507">mRNA processing</keyword>
<dbReference type="InterPro" id="IPR031801">
    <property type="entry name" value="VIR_N"/>
</dbReference>
<feature type="domain" description="Virilizer N-terminal" evidence="7">
    <location>
        <begin position="4"/>
        <end position="269"/>
    </location>
</feature>
<accession>A0AAV8XXH4</accession>
<feature type="region of interest" description="Disordered" evidence="6">
    <location>
        <begin position="294"/>
        <end position="365"/>
    </location>
</feature>
<evidence type="ECO:0000313" key="9">
    <source>
        <dbReference type="Proteomes" id="UP001162162"/>
    </source>
</evidence>
<dbReference type="GO" id="GO:0006397">
    <property type="term" value="P:mRNA processing"/>
    <property type="evidence" value="ECO:0007669"/>
    <property type="project" value="UniProtKB-KW"/>
</dbReference>
<feature type="compositionally biased region" description="Basic and acidic residues" evidence="6">
    <location>
        <begin position="324"/>
        <end position="365"/>
    </location>
</feature>
<dbReference type="PANTHER" id="PTHR23185:SF0">
    <property type="entry name" value="PROTEIN VIRILIZER HOMOLOG"/>
    <property type="match status" value="1"/>
</dbReference>
<dbReference type="GO" id="GO:0003723">
    <property type="term" value="F:RNA binding"/>
    <property type="evidence" value="ECO:0007669"/>
    <property type="project" value="TreeGrafter"/>
</dbReference>
<evidence type="ECO:0000256" key="5">
    <source>
        <dbReference type="ARBA" id="ARBA00023242"/>
    </source>
</evidence>
<organism evidence="8 9">
    <name type="scientific">Aromia moschata</name>
    <dbReference type="NCBI Taxonomy" id="1265417"/>
    <lineage>
        <taxon>Eukaryota</taxon>
        <taxon>Metazoa</taxon>
        <taxon>Ecdysozoa</taxon>
        <taxon>Arthropoda</taxon>
        <taxon>Hexapoda</taxon>
        <taxon>Insecta</taxon>
        <taxon>Pterygota</taxon>
        <taxon>Neoptera</taxon>
        <taxon>Endopterygota</taxon>
        <taxon>Coleoptera</taxon>
        <taxon>Polyphaga</taxon>
        <taxon>Cucujiformia</taxon>
        <taxon>Chrysomeloidea</taxon>
        <taxon>Cerambycidae</taxon>
        <taxon>Cerambycinae</taxon>
        <taxon>Callichromatini</taxon>
        <taxon>Aromia</taxon>
    </lineage>
</organism>
<keyword evidence="5" id="KW-0539">Nucleus</keyword>
<evidence type="ECO:0000259" key="7">
    <source>
        <dbReference type="Pfam" id="PF15912"/>
    </source>
</evidence>
<comment type="subcellular location">
    <subcellularLocation>
        <location evidence="1">Nucleus</location>
    </subcellularLocation>
</comment>
<feature type="compositionally biased region" description="Basic and acidic residues" evidence="6">
    <location>
        <begin position="298"/>
        <end position="307"/>
    </location>
</feature>
<dbReference type="Proteomes" id="UP001162162">
    <property type="component" value="Unassembled WGS sequence"/>
</dbReference>
<comment type="caution">
    <text evidence="8">The sequence shown here is derived from an EMBL/GenBank/DDBJ whole genome shotgun (WGS) entry which is preliminary data.</text>
</comment>
<dbReference type="GO" id="GO:0008380">
    <property type="term" value="P:RNA splicing"/>
    <property type="evidence" value="ECO:0007669"/>
    <property type="project" value="UniProtKB-KW"/>
</dbReference>
<keyword evidence="9" id="KW-1185">Reference proteome</keyword>
<protein>
    <recommendedName>
        <fullName evidence="7">Virilizer N-terminal domain-containing protein</fullName>
    </recommendedName>
</protein>
<evidence type="ECO:0000256" key="6">
    <source>
        <dbReference type="SAM" id="MobiDB-lite"/>
    </source>
</evidence>
<dbReference type="EMBL" id="JAPWTK010000277">
    <property type="protein sequence ID" value="KAJ8943763.1"/>
    <property type="molecule type" value="Genomic_DNA"/>
</dbReference>
<dbReference type="Pfam" id="PF15912">
    <property type="entry name" value="VIR_N"/>
    <property type="match status" value="1"/>
</dbReference>
<reference evidence="8" key="1">
    <citation type="journal article" date="2023" name="Insect Mol. Biol.">
        <title>Genome sequencing provides insights into the evolution of gene families encoding plant cell wall-degrading enzymes in longhorned beetles.</title>
        <authorList>
            <person name="Shin N.R."/>
            <person name="Okamura Y."/>
            <person name="Kirsch R."/>
            <person name="Pauchet Y."/>
        </authorList>
    </citation>
    <scope>NUCLEOTIDE SEQUENCE</scope>
    <source>
        <strain evidence="8">AMC_N1</strain>
    </source>
</reference>
<dbReference type="PANTHER" id="PTHR23185">
    <property type="entry name" value="PROTEIN VIRILIZER HOMOLOG"/>
    <property type="match status" value="1"/>
</dbReference>
<evidence type="ECO:0000256" key="3">
    <source>
        <dbReference type="ARBA" id="ARBA00022664"/>
    </source>
</evidence>
<sequence>MSDQVELLFFDTFAHDNTEEINLDLVQFPKPVYVTEVRIIPLGARVQADFPGGVSLGATNPSQFQIEFFVNDLGKPGASTFETLGGFEYDQNGCINLECTPDESVRKIPTDGLVLKGKQPNTIADAQQIISAHNPLHLTINLMPNQNLIHRNSQSITTMYQKIQVITILLNQTGIPRVDLGSPEAERDRDRERSRDLAYQKTGSLDRDHTRSEVDRRDRERDKRYSRSQSRDRDRQSKEYRDIDREREHDLDWTDHDRQEYRSERSEHEWNDRETGDTIVTEIGVIVINMTTMRRSYNRREDREERKRPRTPPIQSPKRPHTPHPIEHKDPSPAEIEKLPEEEVEKTKRERDTKEETKSKVRERN</sequence>
<gene>
    <name evidence="8" type="ORF">NQ318_011975</name>
</gene>
<dbReference type="GO" id="GO:0036396">
    <property type="term" value="C:RNA N6-methyladenosine methyltransferase complex"/>
    <property type="evidence" value="ECO:0007669"/>
    <property type="project" value="TreeGrafter"/>
</dbReference>
<feature type="region of interest" description="Disordered" evidence="6">
    <location>
        <begin position="177"/>
        <end position="243"/>
    </location>
</feature>
<comment type="similarity">
    <text evidence="2">Belongs to the vir family.</text>
</comment>